<evidence type="ECO:0000256" key="3">
    <source>
        <dbReference type="ARBA" id="ARBA00012513"/>
    </source>
</evidence>
<keyword evidence="17" id="KW-0325">Glycoprotein</keyword>
<evidence type="ECO:0000256" key="21">
    <source>
        <dbReference type="SAM" id="Phobius"/>
    </source>
</evidence>
<evidence type="ECO:0000256" key="15">
    <source>
        <dbReference type="ARBA" id="ARBA00023136"/>
    </source>
</evidence>
<feature type="binding site" evidence="20">
    <location>
        <position position="567"/>
    </location>
    <ligand>
        <name>ATP</name>
        <dbReference type="ChEBI" id="CHEBI:30616"/>
    </ligand>
</feature>
<dbReference type="GO" id="GO:0004674">
    <property type="term" value="F:protein serine/threonine kinase activity"/>
    <property type="evidence" value="ECO:0007669"/>
    <property type="project" value="UniProtKB-KW"/>
</dbReference>
<evidence type="ECO:0000256" key="16">
    <source>
        <dbReference type="ARBA" id="ARBA00023170"/>
    </source>
</evidence>
<dbReference type="PANTHER" id="PTHR48056">
    <property type="entry name" value="LRR RECEPTOR-LIKE SERINE/THREONINE-PROTEIN KINASE-RELATED"/>
    <property type="match status" value="1"/>
</dbReference>
<evidence type="ECO:0000256" key="5">
    <source>
        <dbReference type="ARBA" id="ARBA00022527"/>
    </source>
</evidence>
<dbReference type="SUPFAM" id="SSF52047">
    <property type="entry name" value="RNI-like"/>
    <property type="match status" value="1"/>
</dbReference>
<dbReference type="Gramene" id="ORUFI02G36090.4">
    <property type="protein sequence ID" value="ORUFI02G36090.4"/>
    <property type="gene ID" value="ORUFI02G36090"/>
</dbReference>
<evidence type="ECO:0000256" key="7">
    <source>
        <dbReference type="ARBA" id="ARBA00022679"/>
    </source>
</evidence>
<dbReference type="EnsemblPlants" id="ORUFI02G36090.4">
    <property type="protein sequence ID" value="ORUFI02G36090.4"/>
    <property type="gene ID" value="ORUFI02G36090"/>
</dbReference>
<keyword evidence="25" id="KW-1185">Reference proteome</keyword>
<evidence type="ECO:0000256" key="12">
    <source>
        <dbReference type="ARBA" id="ARBA00022777"/>
    </source>
</evidence>
<keyword evidence="11 20" id="KW-0547">Nucleotide-binding</keyword>
<dbReference type="PROSITE" id="PS51450">
    <property type="entry name" value="LRR"/>
    <property type="match status" value="1"/>
</dbReference>
<feature type="signal peptide" evidence="22">
    <location>
        <begin position="1"/>
        <end position="21"/>
    </location>
</feature>
<comment type="catalytic activity">
    <reaction evidence="18">
        <text>L-threonyl-[protein] + ATP = O-phospho-L-threonyl-[protein] + ADP + H(+)</text>
        <dbReference type="Rhea" id="RHEA:46608"/>
        <dbReference type="Rhea" id="RHEA-COMP:11060"/>
        <dbReference type="Rhea" id="RHEA-COMP:11605"/>
        <dbReference type="ChEBI" id="CHEBI:15378"/>
        <dbReference type="ChEBI" id="CHEBI:30013"/>
        <dbReference type="ChEBI" id="CHEBI:30616"/>
        <dbReference type="ChEBI" id="CHEBI:61977"/>
        <dbReference type="ChEBI" id="CHEBI:456216"/>
        <dbReference type="EC" id="2.7.11.1"/>
    </reaction>
    <physiologicalReaction direction="left-to-right" evidence="18">
        <dbReference type="Rhea" id="RHEA:46609"/>
    </physiologicalReaction>
</comment>
<dbReference type="InterPro" id="IPR017441">
    <property type="entry name" value="Protein_kinase_ATP_BS"/>
</dbReference>
<feature type="domain" description="Protein kinase" evidence="23">
    <location>
        <begin position="538"/>
        <end position="818"/>
    </location>
</feature>
<evidence type="ECO:0000256" key="22">
    <source>
        <dbReference type="SAM" id="SignalP"/>
    </source>
</evidence>
<dbReference type="GO" id="GO:0033612">
    <property type="term" value="F:receptor serine/threonine kinase binding"/>
    <property type="evidence" value="ECO:0007669"/>
    <property type="project" value="TreeGrafter"/>
</dbReference>
<keyword evidence="4" id="KW-1003">Cell membrane</keyword>
<keyword evidence="8 21" id="KW-0812">Transmembrane</keyword>
<dbReference type="InterPro" id="IPR032675">
    <property type="entry name" value="LRR_dom_sf"/>
</dbReference>
<evidence type="ECO:0000313" key="25">
    <source>
        <dbReference type="Proteomes" id="UP000008022"/>
    </source>
</evidence>
<evidence type="ECO:0000313" key="24">
    <source>
        <dbReference type="EnsemblPlants" id="ORUFI02G36090.4"/>
    </source>
</evidence>
<dbReference type="SMART" id="SM00369">
    <property type="entry name" value="LRR_TYP"/>
    <property type="match status" value="5"/>
</dbReference>
<proteinExistence type="inferred from homology"/>
<keyword evidence="14 21" id="KW-1133">Transmembrane helix</keyword>
<evidence type="ECO:0000256" key="11">
    <source>
        <dbReference type="ARBA" id="ARBA00022741"/>
    </source>
</evidence>
<keyword evidence="9 22" id="KW-0732">Signal</keyword>
<dbReference type="GO" id="GO:0005886">
    <property type="term" value="C:plasma membrane"/>
    <property type="evidence" value="ECO:0007669"/>
    <property type="project" value="UniProtKB-SubCell"/>
</dbReference>
<dbReference type="Gene3D" id="3.80.10.10">
    <property type="entry name" value="Ribonuclease Inhibitor"/>
    <property type="match status" value="2"/>
</dbReference>
<organism evidence="24 25">
    <name type="scientific">Oryza rufipogon</name>
    <name type="common">Brownbeard rice</name>
    <name type="synonym">Asian wild rice</name>
    <dbReference type="NCBI Taxonomy" id="4529"/>
    <lineage>
        <taxon>Eukaryota</taxon>
        <taxon>Viridiplantae</taxon>
        <taxon>Streptophyta</taxon>
        <taxon>Embryophyta</taxon>
        <taxon>Tracheophyta</taxon>
        <taxon>Spermatophyta</taxon>
        <taxon>Magnoliopsida</taxon>
        <taxon>Liliopsida</taxon>
        <taxon>Poales</taxon>
        <taxon>Poaceae</taxon>
        <taxon>BOP clade</taxon>
        <taxon>Oryzoideae</taxon>
        <taxon>Oryzeae</taxon>
        <taxon>Oryzinae</taxon>
        <taxon>Oryza</taxon>
    </lineage>
</organism>
<dbReference type="GO" id="GO:0010286">
    <property type="term" value="P:heat acclimation"/>
    <property type="evidence" value="ECO:0007669"/>
    <property type="project" value="TreeGrafter"/>
</dbReference>
<dbReference type="Proteomes" id="UP000008022">
    <property type="component" value="Unassembled WGS sequence"/>
</dbReference>
<dbReference type="FunFam" id="3.30.200.20:FF:000288">
    <property type="entry name" value="LRR receptor-like serine/threonine-protein kinase ERECTA"/>
    <property type="match status" value="1"/>
</dbReference>
<dbReference type="Gene3D" id="3.30.200.20">
    <property type="entry name" value="Phosphorylase Kinase, domain 1"/>
    <property type="match status" value="1"/>
</dbReference>
<evidence type="ECO:0000256" key="14">
    <source>
        <dbReference type="ARBA" id="ARBA00022989"/>
    </source>
</evidence>
<dbReference type="Pfam" id="PF08263">
    <property type="entry name" value="LRRNT_2"/>
    <property type="match status" value="1"/>
</dbReference>
<comment type="similarity">
    <text evidence="2">Belongs to the protein kinase superfamily. Ser/Thr protein kinase family.</text>
</comment>
<dbReference type="FunFam" id="1.10.510.10:FF:000290">
    <property type="entry name" value="LRR receptor-like serine/threonine-protein kinase ERECTA"/>
    <property type="match status" value="1"/>
</dbReference>
<dbReference type="InterPro" id="IPR050647">
    <property type="entry name" value="Plant_LRR-RLKs"/>
</dbReference>
<keyword evidence="12" id="KW-0418">Kinase</keyword>
<keyword evidence="13 20" id="KW-0067">ATP-binding</keyword>
<feature type="transmembrane region" description="Helical" evidence="21">
    <location>
        <begin position="466"/>
        <end position="487"/>
    </location>
</feature>
<dbReference type="SUPFAM" id="SSF56112">
    <property type="entry name" value="Protein kinase-like (PK-like)"/>
    <property type="match status" value="1"/>
</dbReference>
<keyword evidence="10" id="KW-0677">Repeat</keyword>
<dbReference type="GO" id="GO:0001558">
    <property type="term" value="P:regulation of cell growth"/>
    <property type="evidence" value="ECO:0007669"/>
    <property type="project" value="TreeGrafter"/>
</dbReference>
<evidence type="ECO:0000256" key="6">
    <source>
        <dbReference type="ARBA" id="ARBA00022614"/>
    </source>
</evidence>
<evidence type="ECO:0000256" key="2">
    <source>
        <dbReference type="ARBA" id="ARBA00008684"/>
    </source>
</evidence>
<reference evidence="25" key="1">
    <citation type="submission" date="2013-06" db="EMBL/GenBank/DDBJ databases">
        <authorList>
            <person name="Zhao Q."/>
        </authorList>
    </citation>
    <scope>NUCLEOTIDE SEQUENCE</scope>
    <source>
        <strain evidence="25">cv. W1943</strain>
    </source>
</reference>
<dbReference type="AlphaFoldDB" id="A0A0E0NLN5"/>
<dbReference type="FunFam" id="3.80.10.10:FF:000077">
    <property type="entry name" value="LRR receptor-like serine/threonine-protein kinase ERL1"/>
    <property type="match status" value="1"/>
</dbReference>
<dbReference type="Pfam" id="PF00560">
    <property type="entry name" value="LRR_1"/>
    <property type="match status" value="6"/>
</dbReference>
<evidence type="ECO:0000259" key="23">
    <source>
        <dbReference type="PROSITE" id="PS50011"/>
    </source>
</evidence>
<dbReference type="InterPro" id="IPR000719">
    <property type="entry name" value="Prot_kinase_dom"/>
</dbReference>
<dbReference type="InterPro" id="IPR008271">
    <property type="entry name" value="Ser/Thr_kinase_AS"/>
</dbReference>
<dbReference type="PROSITE" id="PS00108">
    <property type="entry name" value="PROTEIN_KINASE_ST"/>
    <property type="match status" value="1"/>
</dbReference>
<dbReference type="Pfam" id="PF00069">
    <property type="entry name" value="Pkinase"/>
    <property type="match status" value="1"/>
</dbReference>
<dbReference type="EC" id="2.7.11.1" evidence="3"/>
<name>A0A0E0NLN5_ORYRU</name>
<dbReference type="PROSITE" id="PS00107">
    <property type="entry name" value="PROTEIN_KINASE_ATP"/>
    <property type="match status" value="1"/>
</dbReference>
<dbReference type="InterPro" id="IPR013210">
    <property type="entry name" value="LRR_N_plant-typ"/>
</dbReference>
<dbReference type="PRINTS" id="PR00019">
    <property type="entry name" value="LEURICHRPT"/>
</dbReference>
<keyword evidence="7" id="KW-0808">Transferase</keyword>
<evidence type="ECO:0000256" key="9">
    <source>
        <dbReference type="ARBA" id="ARBA00022729"/>
    </source>
</evidence>
<keyword evidence="15 21" id="KW-0472">Membrane</keyword>
<sequence length="870" mass="95208">MTTTTTTRLLLAAILLAVAAADDDGQTLLEIKKSFRNVDNVLYDWAGDGAPRRYCSWRGVLCDNVTFAVAALNLSGLNLGGEISPAIGNLKSVESIDLKSNELSGQIPDEIGDCTSLKTLDLSSNNLGGDIPFSISKLKHLENLILKNNQLVGMIPSTLSQLPNLKILDLAQNKLNGEIPRLIYWNEVLQYLGLRSNNLEGSLSPEMCQLTGLWDLSYNRLTGEIPFNIGFLQVATLSLQGNNFSGPIPSVIGLMQALAVLDLSFNQLSGPIPSILGNLTYTEKLYLQGNRLTGSIPPELGNMSTLHYLNLANNNLEGPIPDNISSCMNLISLNLSSNYLSGAIPIELAKMKNLDTLFLFLCFSDLSSNHLGGLIPQEVGMLQNLILLKLESNNITGDVSSLINCFSLNVLNVSYNNLAGIVPTDNNFSRFSPDSFLGNPGLCGYWLGSSCYSTSHVQRSSVSRSAILGIAVAGLVILLMILAAACWPHWPQVPKDVSLSKPDIHALPSSNVPPKLVILHMNMAFLVYEDIMRMTENLSEKYIIGYGASSTVYKCVLKNCKPVAIKKLYAHYPQSLKEFETELETVGSIKHRNLVSLQGYSLSPAGNLLFYDYLENGSLWDVLHGSSKKQKLDWEARLRIALGAAQGLAYLHHDCNPRIIHRDVKSKNILLDKDYEAHLADFGIAKSLCTSKTHTSTYVMGTIGYIDPEYARTSRLNEKSDVYSYGIVLLELLTGKKPVDNECNLHHLILSKAADNTVMEMVDPDIADTCKDLGEVKKVFQLALLCSKRQPSDRPTMHEVVRVLDCLVYPDPPSKPALPPALPQSSTVPSYVNEYVSLRGGSTLSCENSSSASDAELFLKFGEVISQNTE</sequence>
<evidence type="ECO:0000256" key="19">
    <source>
        <dbReference type="ARBA" id="ARBA00048977"/>
    </source>
</evidence>
<dbReference type="HOGENOM" id="CLU_000288_114_2_1"/>
<dbReference type="PANTHER" id="PTHR48056:SF24">
    <property type="entry name" value="LRR RECEPTOR-LIKE SERINE_THREONINE-PROTEIN KINASE ER2"/>
    <property type="match status" value="1"/>
</dbReference>
<dbReference type="GO" id="GO:0005524">
    <property type="term" value="F:ATP binding"/>
    <property type="evidence" value="ECO:0007669"/>
    <property type="project" value="UniProtKB-UniRule"/>
</dbReference>
<feature type="chain" id="PRO_5002369082" description="non-specific serine/threonine protein kinase" evidence="22">
    <location>
        <begin position="22"/>
        <end position="870"/>
    </location>
</feature>
<dbReference type="PROSITE" id="PS50011">
    <property type="entry name" value="PROTEIN_KINASE_DOM"/>
    <property type="match status" value="1"/>
</dbReference>
<comment type="catalytic activity">
    <reaction evidence="19">
        <text>L-seryl-[protein] + ATP = O-phospho-L-seryl-[protein] + ADP + H(+)</text>
        <dbReference type="Rhea" id="RHEA:17989"/>
        <dbReference type="Rhea" id="RHEA-COMP:9863"/>
        <dbReference type="Rhea" id="RHEA-COMP:11604"/>
        <dbReference type="ChEBI" id="CHEBI:15378"/>
        <dbReference type="ChEBI" id="CHEBI:29999"/>
        <dbReference type="ChEBI" id="CHEBI:30616"/>
        <dbReference type="ChEBI" id="CHEBI:83421"/>
        <dbReference type="ChEBI" id="CHEBI:456216"/>
        <dbReference type="EC" id="2.7.11.1"/>
    </reaction>
    <physiologicalReaction direction="left-to-right" evidence="19">
        <dbReference type="Rhea" id="RHEA:17990"/>
    </physiologicalReaction>
</comment>
<evidence type="ECO:0000256" key="20">
    <source>
        <dbReference type="PROSITE-ProRule" id="PRU10141"/>
    </source>
</evidence>
<accession>A0A0E0NLN5</accession>
<keyword evidence="16" id="KW-0675">Receptor</keyword>
<evidence type="ECO:0000256" key="13">
    <source>
        <dbReference type="ARBA" id="ARBA00022840"/>
    </source>
</evidence>
<reference evidence="24" key="2">
    <citation type="submission" date="2015-06" db="UniProtKB">
        <authorList>
            <consortium name="EnsemblPlants"/>
        </authorList>
    </citation>
    <scope>IDENTIFICATION</scope>
</reference>
<dbReference type="Pfam" id="PF13855">
    <property type="entry name" value="LRR_8"/>
    <property type="match status" value="1"/>
</dbReference>
<keyword evidence="5" id="KW-0723">Serine/threonine-protein kinase</keyword>
<comment type="subcellular location">
    <subcellularLocation>
        <location evidence="1">Cell membrane</location>
        <topology evidence="1">Single-pass type I membrane protein</topology>
    </subcellularLocation>
</comment>
<evidence type="ECO:0000256" key="18">
    <source>
        <dbReference type="ARBA" id="ARBA00048659"/>
    </source>
</evidence>
<dbReference type="InterPro" id="IPR011009">
    <property type="entry name" value="Kinase-like_dom_sf"/>
</dbReference>
<evidence type="ECO:0000256" key="1">
    <source>
        <dbReference type="ARBA" id="ARBA00004251"/>
    </source>
</evidence>
<evidence type="ECO:0000256" key="10">
    <source>
        <dbReference type="ARBA" id="ARBA00022737"/>
    </source>
</evidence>
<dbReference type="InterPro" id="IPR001611">
    <property type="entry name" value="Leu-rich_rpt"/>
</dbReference>
<dbReference type="SMART" id="SM00220">
    <property type="entry name" value="S_TKc"/>
    <property type="match status" value="1"/>
</dbReference>
<evidence type="ECO:0000256" key="8">
    <source>
        <dbReference type="ARBA" id="ARBA00022692"/>
    </source>
</evidence>
<dbReference type="InterPro" id="IPR003591">
    <property type="entry name" value="Leu-rich_rpt_typical-subtyp"/>
</dbReference>
<dbReference type="Gene3D" id="1.10.510.10">
    <property type="entry name" value="Transferase(Phosphotransferase) domain 1"/>
    <property type="match status" value="1"/>
</dbReference>
<keyword evidence="6" id="KW-0433">Leucine-rich repeat</keyword>
<evidence type="ECO:0000256" key="17">
    <source>
        <dbReference type="ARBA" id="ARBA00023180"/>
    </source>
</evidence>
<protein>
    <recommendedName>
        <fullName evidence="3">non-specific serine/threonine protein kinase</fullName>
        <ecNumber evidence="3">2.7.11.1</ecNumber>
    </recommendedName>
</protein>
<evidence type="ECO:0000256" key="4">
    <source>
        <dbReference type="ARBA" id="ARBA00022475"/>
    </source>
</evidence>
<dbReference type="FunFam" id="3.80.10.10:FF:000095">
    <property type="entry name" value="LRR receptor-like serine/threonine-protein kinase GSO1"/>
    <property type="match status" value="1"/>
</dbReference>